<reference evidence="1 2" key="1">
    <citation type="submission" date="2020-03" db="EMBL/GenBank/DDBJ databases">
        <authorList>
            <person name="Kim M.K."/>
        </authorList>
    </citation>
    <scope>NUCLEOTIDE SEQUENCE [LARGE SCALE GENOMIC DNA]</scope>
    <source>
        <strain evidence="1 2">BT328</strain>
    </source>
</reference>
<dbReference type="EMBL" id="CP050063">
    <property type="protein sequence ID" value="QIP11440.1"/>
    <property type="molecule type" value="Genomic_DNA"/>
</dbReference>
<sequence length="128" mass="14151">MESVYWHSHQQENWDVLPSEPKQQATGGLSRGFGGQFPDSMASEVAVLEPTVFTSENQLLSDIKNVMRKMAMIVVGITLFVAGYRHTHRQTAYVTAQAALSNSGYATTPKVVPDNIKQTVAFRLVQPL</sequence>
<protein>
    <submittedName>
        <fullName evidence="1">Uncharacterized protein</fullName>
    </submittedName>
</protein>
<organism evidence="1 2">
    <name type="scientific">Spirosoma aureum</name>
    <dbReference type="NCBI Taxonomy" id="2692134"/>
    <lineage>
        <taxon>Bacteria</taxon>
        <taxon>Pseudomonadati</taxon>
        <taxon>Bacteroidota</taxon>
        <taxon>Cytophagia</taxon>
        <taxon>Cytophagales</taxon>
        <taxon>Cytophagaceae</taxon>
        <taxon>Spirosoma</taxon>
    </lineage>
</organism>
<dbReference type="RefSeq" id="WP_167204630.1">
    <property type="nucleotide sequence ID" value="NZ_CP050063.1"/>
</dbReference>
<name>A0A6G9AG62_9BACT</name>
<dbReference type="AlphaFoldDB" id="A0A6G9AG62"/>
<dbReference type="KEGG" id="spib:G8759_01695"/>
<proteinExistence type="predicted"/>
<keyword evidence="2" id="KW-1185">Reference proteome</keyword>
<evidence type="ECO:0000313" key="2">
    <source>
        <dbReference type="Proteomes" id="UP000501802"/>
    </source>
</evidence>
<dbReference type="Proteomes" id="UP000501802">
    <property type="component" value="Chromosome"/>
</dbReference>
<evidence type="ECO:0000313" key="1">
    <source>
        <dbReference type="EMBL" id="QIP11440.1"/>
    </source>
</evidence>
<gene>
    <name evidence="1" type="ORF">G8759_01695</name>
</gene>
<accession>A0A6G9AG62</accession>